<dbReference type="GO" id="GO:0046872">
    <property type="term" value="F:metal ion binding"/>
    <property type="evidence" value="ECO:0007669"/>
    <property type="project" value="UniProtKB-KW"/>
</dbReference>
<evidence type="ECO:0000256" key="1">
    <source>
        <dbReference type="ARBA" id="ARBA00001941"/>
    </source>
</evidence>
<comment type="cofactor">
    <cofactor evidence="2">
        <name>Mg(2+)</name>
        <dbReference type="ChEBI" id="CHEBI:18420"/>
    </cofactor>
</comment>
<proteinExistence type="inferred from homology"/>
<dbReference type="PANTHER" id="PTHR43522">
    <property type="entry name" value="TRANSKETOLASE"/>
    <property type="match status" value="1"/>
</dbReference>
<dbReference type="PANTHER" id="PTHR43522:SF17">
    <property type="entry name" value="TRANSKETOLASE, CHLOROPLASTIC"/>
    <property type="match status" value="1"/>
</dbReference>
<evidence type="ECO:0000313" key="15">
    <source>
        <dbReference type="EMBL" id="KHN44824.1"/>
    </source>
</evidence>
<comment type="subunit">
    <text evidence="5">Homodimer.</text>
</comment>
<dbReference type="Gene3D" id="3.40.50.970">
    <property type="match status" value="1"/>
</dbReference>
<evidence type="ECO:0000259" key="12">
    <source>
        <dbReference type="Pfam" id="PF00456"/>
    </source>
</evidence>
<keyword evidence="7 15" id="KW-0808">Transferase</keyword>
<dbReference type="InterPro" id="IPR009014">
    <property type="entry name" value="Transketo_C/PFOR_II"/>
</dbReference>
<dbReference type="EC" id="2.2.1.1" evidence="6"/>
<evidence type="ECO:0000256" key="11">
    <source>
        <dbReference type="SAM" id="MobiDB-lite"/>
    </source>
</evidence>
<dbReference type="FunFam" id="3.40.50.920:FF:000003">
    <property type="entry name" value="Transketolase"/>
    <property type="match status" value="1"/>
</dbReference>
<dbReference type="Proteomes" id="UP000053555">
    <property type="component" value="Unassembled WGS sequence"/>
</dbReference>
<name>A0A0B2SKJ7_GLYSO</name>
<evidence type="ECO:0000259" key="13">
    <source>
        <dbReference type="Pfam" id="PF02779"/>
    </source>
</evidence>
<comment type="cofactor">
    <cofactor evidence="1">
        <name>Co(2+)</name>
        <dbReference type="ChEBI" id="CHEBI:48828"/>
    </cofactor>
</comment>
<sequence>MKNWFIPPISILLHQKNWRSIIPDEEIAQFEEVNTCDLPLEGVEKKSSGYYKTQLACLGHACKLCLLTSYLEVDKDAPVEVDTGSGSHSSTKDIIECNDEHVGKSVSNDLVDDSQQTSAFEDSCKKSKLTKPQTTTSNEKDQSHSALRFEASLCGHELKAGMGLVAAAEAAPLVLGMTVFGLDLPVEPKDTILVGLDDAVKAKNDAPGPASSGRRWRLWPMPFRRVKTIGHTDSVLNEENLGWPYEPFHVPEDVKKHWSRHTLKGTKLEAEWNAKFVEYEKKYSEEAVEAELKAIITGELPAGWEKALPDGPTHKPIDHLASFRAMPNTLMLHPADGNETVGSYKVVVVNRKRPSIVALYNSSSNKPNVILIGTGSELEIVVVAAEDLRKEGKAVTIVSFVSWELFDKQSDEYNESVLPTSVTTRVSIEVGSTFGWHNIVGSKGNAVGIDRFGESAPAGKIYKEFGITKEAVIVAAKELS</sequence>
<dbReference type="Pfam" id="PF22613">
    <property type="entry name" value="Transketolase_C_1"/>
    <property type="match status" value="1"/>
</dbReference>
<keyword evidence="8" id="KW-0479">Metal-binding</keyword>
<protein>
    <recommendedName>
        <fullName evidence="6">transketolase</fullName>
        <ecNumber evidence="6">2.2.1.1</ecNumber>
    </recommendedName>
</protein>
<gene>
    <name evidence="15" type="ORF">glysoja_024395</name>
</gene>
<evidence type="ECO:0000256" key="8">
    <source>
        <dbReference type="ARBA" id="ARBA00022723"/>
    </source>
</evidence>
<evidence type="ECO:0000256" key="4">
    <source>
        <dbReference type="ARBA" id="ARBA00007131"/>
    </source>
</evidence>
<feature type="domain" description="Transketolase-like pyrimidine-binding" evidence="13">
    <location>
        <begin position="310"/>
        <end position="359"/>
    </location>
</feature>
<dbReference type="InterPro" id="IPR005475">
    <property type="entry name" value="Transketolase-like_Pyr-bd"/>
</dbReference>
<evidence type="ECO:0000256" key="9">
    <source>
        <dbReference type="ARBA" id="ARBA00022842"/>
    </source>
</evidence>
<evidence type="ECO:0000256" key="10">
    <source>
        <dbReference type="ARBA" id="ARBA00023052"/>
    </source>
</evidence>
<dbReference type="Pfam" id="PF00456">
    <property type="entry name" value="Transketolase_N"/>
    <property type="match status" value="1"/>
</dbReference>
<reference evidence="15" key="1">
    <citation type="submission" date="2014-07" db="EMBL/GenBank/DDBJ databases">
        <title>Identification of a novel salt tolerance gene in wild soybean by whole-genome sequencing.</title>
        <authorList>
            <person name="Lam H.-M."/>
            <person name="Qi X."/>
            <person name="Li M.-W."/>
            <person name="Liu X."/>
            <person name="Xie M."/>
            <person name="Ni M."/>
            <person name="Xu X."/>
        </authorList>
    </citation>
    <scope>NUCLEOTIDE SEQUENCE [LARGE SCALE GENOMIC DNA]</scope>
    <source>
        <tissue evidence="15">Root</tissue>
    </source>
</reference>
<accession>A0A0B2SKJ7</accession>
<dbReference type="Gene3D" id="3.40.50.920">
    <property type="match status" value="1"/>
</dbReference>
<comment type="cofactor">
    <cofactor evidence="3">
        <name>thiamine diphosphate</name>
        <dbReference type="ChEBI" id="CHEBI:58937"/>
    </cofactor>
</comment>
<feature type="region of interest" description="Disordered" evidence="11">
    <location>
        <begin position="117"/>
        <end position="143"/>
    </location>
</feature>
<dbReference type="SUPFAM" id="SSF52922">
    <property type="entry name" value="TK C-terminal domain-like"/>
    <property type="match status" value="1"/>
</dbReference>
<keyword evidence="10" id="KW-0786">Thiamine pyrophosphate</keyword>
<evidence type="ECO:0000256" key="2">
    <source>
        <dbReference type="ARBA" id="ARBA00001946"/>
    </source>
</evidence>
<evidence type="ECO:0000259" key="14">
    <source>
        <dbReference type="Pfam" id="PF22613"/>
    </source>
</evidence>
<evidence type="ECO:0000256" key="7">
    <source>
        <dbReference type="ARBA" id="ARBA00022679"/>
    </source>
</evidence>
<keyword evidence="9" id="KW-0460">Magnesium</keyword>
<evidence type="ECO:0000256" key="5">
    <source>
        <dbReference type="ARBA" id="ARBA00011738"/>
    </source>
</evidence>
<dbReference type="InterPro" id="IPR033247">
    <property type="entry name" value="Transketolase_fam"/>
</dbReference>
<feature type="domain" description="Transketolase N-terminal" evidence="12">
    <location>
        <begin position="235"/>
        <end position="301"/>
    </location>
</feature>
<dbReference type="Pfam" id="PF02779">
    <property type="entry name" value="Transket_pyr"/>
    <property type="match status" value="1"/>
</dbReference>
<organism evidence="15">
    <name type="scientific">Glycine soja</name>
    <name type="common">Wild soybean</name>
    <dbReference type="NCBI Taxonomy" id="3848"/>
    <lineage>
        <taxon>Eukaryota</taxon>
        <taxon>Viridiplantae</taxon>
        <taxon>Streptophyta</taxon>
        <taxon>Embryophyta</taxon>
        <taxon>Tracheophyta</taxon>
        <taxon>Spermatophyta</taxon>
        <taxon>Magnoliopsida</taxon>
        <taxon>eudicotyledons</taxon>
        <taxon>Gunneridae</taxon>
        <taxon>Pentapetalae</taxon>
        <taxon>rosids</taxon>
        <taxon>fabids</taxon>
        <taxon>Fabales</taxon>
        <taxon>Fabaceae</taxon>
        <taxon>Papilionoideae</taxon>
        <taxon>50 kb inversion clade</taxon>
        <taxon>NPAAA clade</taxon>
        <taxon>indigoferoid/millettioid clade</taxon>
        <taxon>Phaseoleae</taxon>
        <taxon>Glycine</taxon>
        <taxon>Glycine subgen. Soja</taxon>
    </lineage>
</organism>
<dbReference type="GO" id="GO:0005829">
    <property type="term" value="C:cytosol"/>
    <property type="evidence" value="ECO:0007669"/>
    <property type="project" value="TreeGrafter"/>
</dbReference>
<feature type="domain" description="Transketolase-like C-terminal" evidence="14">
    <location>
        <begin position="362"/>
        <end position="468"/>
    </location>
</feature>
<dbReference type="InterPro" id="IPR005474">
    <property type="entry name" value="Transketolase_N"/>
</dbReference>
<dbReference type="InterPro" id="IPR029061">
    <property type="entry name" value="THDP-binding"/>
</dbReference>
<dbReference type="GO" id="GO:0006098">
    <property type="term" value="P:pentose-phosphate shunt"/>
    <property type="evidence" value="ECO:0007669"/>
    <property type="project" value="TreeGrafter"/>
</dbReference>
<evidence type="ECO:0000256" key="6">
    <source>
        <dbReference type="ARBA" id="ARBA00013152"/>
    </source>
</evidence>
<dbReference type="GO" id="GO:0004802">
    <property type="term" value="F:transketolase activity"/>
    <property type="evidence" value="ECO:0007669"/>
    <property type="project" value="UniProtKB-EC"/>
</dbReference>
<dbReference type="InterPro" id="IPR055152">
    <property type="entry name" value="Transketolase-like_C_2"/>
</dbReference>
<comment type="similarity">
    <text evidence="4">Belongs to the transketolase family.</text>
</comment>
<dbReference type="SUPFAM" id="SSF52518">
    <property type="entry name" value="Thiamin diphosphate-binding fold (THDP-binding)"/>
    <property type="match status" value="1"/>
</dbReference>
<dbReference type="AlphaFoldDB" id="A0A0B2SKJ7"/>
<evidence type="ECO:0000256" key="3">
    <source>
        <dbReference type="ARBA" id="ARBA00001964"/>
    </source>
</evidence>
<dbReference type="EMBL" id="KN642882">
    <property type="protein sequence ID" value="KHN44824.1"/>
    <property type="molecule type" value="Genomic_DNA"/>
</dbReference>